<gene>
    <name evidence="1" type="ORF">LCGC14_2879280</name>
</gene>
<accession>A0A0F9ART3</accession>
<organism evidence="1">
    <name type="scientific">marine sediment metagenome</name>
    <dbReference type="NCBI Taxonomy" id="412755"/>
    <lineage>
        <taxon>unclassified sequences</taxon>
        <taxon>metagenomes</taxon>
        <taxon>ecological metagenomes</taxon>
    </lineage>
</organism>
<sequence>HEKDNPQPIVRTVDGEVVLAGHAPQTRTPADPPAD</sequence>
<reference evidence="1" key="1">
    <citation type="journal article" date="2015" name="Nature">
        <title>Complex archaea that bridge the gap between prokaryotes and eukaryotes.</title>
        <authorList>
            <person name="Spang A."/>
            <person name="Saw J.H."/>
            <person name="Jorgensen S.L."/>
            <person name="Zaremba-Niedzwiedzka K."/>
            <person name="Martijn J."/>
            <person name="Lind A.E."/>
            <person name="van Eijk R."/>
            <person name="Schleper C."/>
            <person name="Guy L."/>
            <person name="Ettema T.J."/>
        </authorList>
    </citation>
    <scope>NUCLEOTIDE SEQUENCE</scope>
</reference>
<evidence type="ECO:0000313" key="1">
    <source>
        <dbReference type="EMBL" id="KKK74886.1"/>
    </source>
</evidence>
<proteinExistence type="predicted"/>
<comment type="caution">
    <text evidence="1">The sequence shown here is derived from an EMBL/GenBank/DDBJ whole genome shotgun (WGS) entry which is preliminary data.</text>
</comment>
<dbReference type="AlphaFoldDB" id="A0A0F9ART3"/>
<dbReference type="EMBL" id="LAZR01056109">
    <property type="protein sequence ID" value="KKK74886.1"/>
    <property type="molecule type" value="Genomic_DNA"/>
</dbReference>
<protein>
    <submittedName>
        <fullName evidence="1">Uncharacterized protein</fullName>
    </submittedName>
</protein>
<feature type="non-terminal residue" evidence="1">
    <location>
        <position position="1"/>
    </location>
</feature>
<name>A0A0F9ART3_9ZZZZ</name>